<evidence type="ECO:0000313" key="2">
    <source>
        <dbReference type="EMBL" id="CAA9427894.1"/>
    </source>
</evidence>
<reference evidence="2" key="1">
    <citation type="submission" date="2020-02" db="EMBL/GenBank/DDBJ databases">
        <authorList>
            <person name="Meier V. D."/>
        </authorList>
    </citation>
    <scope>NUCLEOTIDE SEQUENCE</scope>
    <source>
        <strain evidence="2">AVDCRST_MAG55</strain>
    </source>
</reference>
<evidence type="ECO:0000256" key="1">
    <source>
        <dbReference type="SAM" id="Coils"/>
    </source>
</evidence>
<accession>A0A6J4PZ95</accession>
<dbReference type="EMBL" id="CADCUZ010000116">
    <property type="protein sequence ID" value="CAA9427894.1"/>
    <property type="molecule type" value="Genomic_DNA"/>
</dbReference>
<protein>
    <submittedName>
        <fullName evidence="2">Uncharacterized protein</fullName>
    </submittedName>
</protein>
<keyword evidence="1" id="KW-0175">Coiled coil</keyword>
<organism evidence="2">
    <name type="scientific">uncultured Rubrobacteraceae bacterium</name>
    <dbReference type="NCBI Taxonomy" id="349277"/>
    <lineage>
        <taxon>Bacteria</taxon>
        <taxon>Bacillati</taxon>
        <taxon>Actinomycetota</taxon>
        <taxon>Rubrobacteria</taxon>
        <taxon>Rubrobacterales</taxon>
        <taxon>Rubrobacteraceae</taxon>
        <taxon>environmental samples</taxon>
    </lineage>
</organism>
<dbReference type="AlphaFoldDB" id="A0A6J4PZ95"/>
<feature type="coiled-coil region" evidence="1">
    <location>
        <begin position="3"/>
        <end position="30"/>
    </location>
</feature>
<sequence>MTLDELRTRLTNLDREREKVSAELALASDAAATREQIDTALAAFFEFRRYGGFFFNDSPEERRAAYRRLGARFEVDRDGLLTLRFDLEVAVENATVELPFVRDNPILR</sequence>
<proteinExistence type="predicted"/>
<gene>
    <name evidence="2" type="ORF">AVDCRST_MAG55-2445</name>
</gene>
<name>A0A6J4PZ95_9ACTN</name>